<comment type="caution">
    <text evidence="2">The sequence shown here is derived from an EMBL/GenBank/DDBJ whole genome shotgun (WGS) entry which is preliminary data.</text>
</comment>
<proteinExistence type="predicted"/>
<name>A6G0I5_9BACT</name>
<keyword evidence="3" id="KW-1185">Reference proteome</keyword>
<evidence type="ECO:0000256" key="1">
    <source>
        <dbReference type="SAM" id="SignalP"/>
    </source>
</evidence>
<protein>
    <recommendedName>
        <fullName evidence="4">Lipoprotein</fullName>
    </recommendedName>
</protein>
<feature type="signal peptide" evidence="1">
    <location>
        <begin position="1"/>
        <end position="21"/>
    </location>
</feature>
<dbReference type="Proteomes" id="UP000005801">
    <property type="component" value="Unassembled WGS sequence"/>
</dbReference>
<evidence type="ECO:0000313" key="3">
    <source>
        <dbReference type="Proteomes" id="UP000005801"/>
    </source>
</evidence>
<feature type="chain" id="PRO_5002697361" description="Lipoprotein" evidence="1">
    <location>
        <begin position="22"/>
        <end position="121"/>
    </location>
</feature>
<dbReference type="RefSeq" id="WP_006970234.1">
    <property type="nucleotide sequence ID" value="NZ_ABCS01000009.1"/>
</dbReference>
<organism evidence="2 3">
    <name type="scientific">Plesiocystis pacifica SIR-1</name>
    <dbReference type="NCBI Taxonomy" id="391625"/>
    <lineage>
        <taxon>Bacteria</taxon>
        <taxon>Pseudomonadati</taxon>
        <taxon>Myxococcota</taxon>
        <taxon>Polyangia</taxon>
        <taxon>Nannocystales</taxon>
        <taxon>Nannocystaceae</taxon>
        <taxon>Plesiocystis</taxon>
    </lineage>
</organism>
<sequence length="121" mass="13060">MFGKSITLTATLFVSAFLFTACEGGETTVGEQTQLRDLEFVPGMAKGPCKKACEMDDACGLQDFDSCIAECDVVPPDCMWAAAAVLNCKRHLTCEELEESELYCGDTYVDFGECVFGAAPE</sequence>
<dbReference type="AlphaFoldDB" id="A6G0I5"/>
<dbReference type="EMBL" id="ABCS01000009">
    <property type="protein sequence ID" value="EDM80631.1"/>
    <property type="molecule type" value="Genomic_DNA"/>
</dbReference>
<accession>A6G0I5</accession>
<evidence type="ECO:0008006" key="4">
    <source>
        <dbReference type="Google" id="ProtNLM"/>
    </source>
</evidence>
<reference evidence="2 3" key="1">
    <citation type="submission" date="2007-06" db="EMBL/GenBank/DDBJ databases">
        <authorList>
            <person name="Shimkets L."/>
            <person name="Ferriera S."/>
            <person name="Johnson J."/>
            <person name="Kravitz S."/>
            <person name="Beeson K."/>
            <person name="Sutton G."/>
            <person name="Rogers Y.-H."/>
            <person name="Friedman R."/>
            <person name="Frazier M."/>
            <person name="Venter J.C."/>
        </authorList>
    </citation>
    <scope>NUCLEOTIDE SEQUENCE [LARGE SCALE GENOMIC DNA]</scope>
    <source>
        <strain evidence="2 3">SIR-1</strain>
    </source>
</reference>
<dbReference type="PROSITE" id="PS51257">
    <property type="entry name" value="PROKAR_LIPOPROTEIN"/>
    <property type="match status" value="1"/>
</dbReference>
<evidence type="ECO:0000313" key="2">
    <source>
        <dbReference type="EMBL" id="EDM80631.1"/>
    </source>
</evidence>
<gene>
    <name evidence="2" type="ORF">PPSIR1_37099</name>
</gene>
<keyword evidence="1" id="KW-0732">Signal</keyword>